<protein>
    <recommendedName>
        <fullName evidence="2">Endonuclease/exonuclease/phosphatase domain-containing protein</fullName>
    </recommendedName>
</protein>
<proteinExistence type="predicted"/>
<name>A0A8D9E644_9HEMI</name>
<dbReference type="Gene3D" id="3.60.10.10">
    <property type="entry name" value="Endonuclease/exonuclease/phosphatase"/>
    <property type="match status" value="1"/>
</dbReference>
<dbReference type="EMBL" id="HBUF01432870">
    <property type="protein sequence ID" value="CAG6742153.1"/>
    <property type="molecule type" value="Transcribed_RNA"/>
</dbReference>
<dbReference type="InterPro" id="IPR036691">
    <property type="entry name" value="Endo/exonu/phosph_ase_sf"/>
</dbReference>
<accession>A0A8D9E644</accession>
<evidence type="ECO:0000313" key="1">
    <source>
        <dbReference type="EMBL" id="CAG6742153.1"/>
    </source>
</evidence>
<reference evidence="1" key="1">
    <citation type="submission" date="2021-05" db="EMBL/GenBank/DDBJ databases">
        <authorList>
            <person name="Alioto T."/>
            <person name="Alioto T."/>
            <person name="Gomez Garrido J."/>
        </authorList>
    </citation>
    <scope>NUCLEOTIDE SEQUENCE</scope>
</reference>
<organism evidence="1">
    <name type="scientific">Cacopsylla melanoneura</name>
    <dbReference type="NCBI Taxonomy" id="428564"/>
    <lineage>
        <taxon>Eukaryota</taxon>
        <taxon>Metazoa</taxon>
        <taxon>Ecdysozoa</taxon>
        <taxon>Arthropoda</taxon>
        <taxon>Hexapoda</taxon>
        <taxon>Insecta</taxon>
        <taxon>Pterygota</taxon>
        <taxon>Neoptera</taxon>
        <taxon>Paraneoptera</taxon>
        <taxon>Hemiptera</taxon>
        <taxon>Sternorrhyncha</taxon>
        <taxon>Psylloidea</taxon>
        <taxon>Psyllidae</taxon>
        <taxon>Psyllinae</taxon>
        <taxon>Cacopsylla</taxon>
    </lineage>
</organism>
<sequence>MNTTQIQCLWVEAKIKFTTLLICLVYIPPPVVSHTVELFYENLVQHNIADYDKNLLIIGDFNMWRFSTTREGTNDVNGLKEEILEDACSLFNLESHNTIQNSFGRILDLVLYRHVTNPNVKRSVMVEVGKGEPLVTEVPRGTKLLLQEKQNQH</sequence>
<dbReference type="SUPFAM" id="SSF56219">
    <property type="entry name" value="DNase I-like"/>
    <property type="match status" value="1"/>
</dbReference>
<evidence type="ECO:0008006" key="2">
    <source>
        <dbReference type="Google" id="ProtNLM"/>
    </source>
</evidence>
<dbReference type="AlphaFoldDB" id="A0A8D9E644"/>